<organism evidence="1 2">
    <name type="scientific">Melastoma candidum</name>
    <dbReference type="NCBI Taxonomy" id="119954"/>
    <lineage>
        <taxon>Eukaryota</taxon>
        <taxon>Viridiplantae</taxon>
        <taxon>Streptophyta</taxon>
        <taxon>Embryophyta</taxon>
        <taxon>Tracheophyta</taxon>
        <taxon>Spermatophyta</taxon>
        <taxon>Magnoliopsida</taxon>
        <taxon>eudicotyledons</taxon>
        <taxon>Gunneridae</taxon>
        <taxon>Pentapetalae</taxon>
        <taxon>rosids</taxon>
        <taxon>malvids</taxon>
        <taxon>Myrtales</taxon>
        <taxon>Melastomataceae</taxon>
        <taxon>Melastomatoideae</taxon>
        <taxon>Melastomateae</taxon>
        <taxon>Melastoma</taxon>
    </lineage>
</organism>
<reference evidence="2" key="1">
    <citation type="journal article" date="2023" name="Front. Plant Sci.">
        <title>Chromosomal-level genome assembly of Melastoma candidum provides insights into trichome evolution.</title>
        <authorList>
            <person name="Zhong Y."/>
            <person name="Wu W."/>
            <person name="Sun C."/>
            <person name="Zou P."/>
            <person name="Liu Y."/>
            <person name="Dai S."/>
            <person name="Zhou R."/>
        </authorList>
    </citation>
    <scope>NUCLEOTIDE SEQUENCE [LARGE SCALE GENOMIC DNA]</scope>
</reference>
<evidence type="ECO:0000313" key="1">
    <source>
        <dbReference type="EMBL" id="KAI4325998.1"/>
    </source>
</evidence>
<proteinExistence type="predicted"/>
<name>A0ACB9MQM6_9MYRT</name>
<evidence type="ECO:0000313" key="2">
    <source>
        <dbReference type="Proteomes" id="UP001057402"/>
    </source>
</evidence>
<dbReference type="EMBL" id="CM042888">
    <property type="protein sequence ID" value="KAI4325998.1"/>
    <property type="molecule type" value="Genomic_DNA"/>
</dbReference>
<gene>
    <name evidence="1" type="ORF">MLD38_031357</name>
</gene>
<dbReference type="Proteomes" id="UP001057402">
    <property type="component" value="Chromosome 9"/>
</dbReference>
<keyword evidence="2" id="KW-1185">Reference proteome</keyword>
<comment type="caution">
    <text evidence="1">The sequence shown here is derived from an EMBL/GenBank/DDBJ whole genome shotgun (WGS) entry which is preliminary data.</text>
</comment>
<protein>
    <submittedName>
        <fullName evidence="1">Uncharacterized protein</fullName>
    </submittedName>
</protein>
<sequence>MTRYRCSRASCSQTVSREDLKNLRMQLYSAAEYSELSYSNDDQKQIVVETLRDYAVKALVNTVDHLGSITYKVNDLLDAKVDVVSGTELRVSCIEQRLRTCQEYMDREGLS</sequence>
<accession>A0ACB9MQM6</accession>